<dbReference type="EC" id="3.2.2.26" evidence="1 2"/>
<evidence type="ECO:0000313" key="5">
    <source>
        <dbReference type="Proteomes" id="UP001597118"/>
    </source>
</evidence>
<dbReference type="HAMAP" id="MF_00991">
    <property type="entry name" value="MqnB"/>
    <property type="match status" value="1"/>
</dbReference>
<keyword evidence="1" id="KW-0474">Menaquinone biosynthesis</keyword>
<evidence type="ECO:0000256" key="2">
    <source>
        <dbReference type="NCBIfam" id="TIGR03664"/>
    </source>
</evidence>
<dbReference type="PANTHER" id="PTHR46832">
    <property type="entry name" value="5'-METHYLTHIOADENOSINE/S-ADENOSYLHOMOCYSTEINE NUCLEOSIDASE"/>
    <property type="match status" value="1"/>
</dbReference>
<dbReference type="Pfam" id="PF01048">
    <property type="entry name" value="PNP_UDP_1"/>
    <property type="match status" value="1"/>
</dbReference>
<evidence type="ECO:0000313" key="4">
    <source>
        <dbReference type="EMBL" id="MFD1629923.1"/>
    </source>
</evidence>
<comment type="similarity">
    <text evidence="1">Belongs to the PNP/UDP phosphorylase family. Futalosine hydrolase subfamily.</text>
</comment>
<dbReference type="Gene3D" id="3.40.50.1580">
    <property type="entry name" value="Nucleoside phosphorylase domain"/>
    <property type="match status" value="1"/>
</dbReference>
<feature type="domain" description="Nucleoside phosphorylase" evidence="3">
    <location>
        <begin position="2"/>
        <end position="195"/>
    </location>
</feature>
<keyword evidence="1 4" id="KW-0378">Hydrolase</keyword>
<organism evidence="4 5">
    <name type="scientific">Pseudopedobacter beijingensis</name>
    <dbReference type="NCBI Taxonomy" id="1207056"/>
    <lineage>
        <taxon>Bacteria</taxon>
        <taxon>Pseudomonadati</taxon>
        <taxon>Bacteroidota</taxon>
        <taxon>Sphingobacteriia</taxon>
        <taxon>Sphingobacteriales</taxon>
        <taxon>Sphingobacteriaceae</taxon>
        <taxon>Pseudopedobacter</taxon>
    </lineage>
</organism>
<dbReference type="InterPro" id="IPR035994">
    <property type="entry name" value="Nucleoside_phosphorylase_sf"/>
</dbReference>
<dbReference type="PANTHER" id="PTHR46832:SF2">
    <property type="entry name" value="FUTALOSINE HYDROLASE"/>
    <property type="match status" value="1"/>
</dbReference>
<evidence type="ECO:0000259" key="3">
    <source>
        <dbReference type="Pfam" id="PF01048"/>
    </source>
</evidence>
<gene>
    <name evidence="1 4" type="primary">mqnB</name>
    <name evidence="4" type="ORF">ACFSAH_08545</name>
</gene>
<name>A0ABW4IB13_9SPHI</name>
<dbReference type="Proteomes" id="UP001597118">
    <property type="component" value="Unassembled WGS sequence"/>
</dbReference>
<dbReference type="EMBL" id="JBHUDG010000012">
    <property type="protein sequence ID" value="MFD1629923.1"/>
    <property type="molecule type" value="Genomic_DNA"/>
</dbReference>
<reference evidence="5" key="1">
    <citation type="journal article" date="2019" name="Int. J. Syst. Evol. Microbiol.">
        <title>The Global Catalogue of Microorganisms (GCM) 10K type strain sequencing project: providing services to taxonomists for standard genome sequencing and annotation.</title>
        <authorList>
            <consortium name="The Broad Institute Genomics Platform"/>
            <consortium name="The Broad Institute Genome Sequencing Center for Infectious Disease"/>
            <person name="Wu L."/>
            <person name="Ma J."/>
        </authorList>
    </citation>
    <scope>NUCLEOTIDE SEQUENCE [LARGE SCALE GENOMIC DNA]</scope>
    <source>
        <strain evidence="5">CCUG 53762</strain>
    </source>
</reference>
<sequence length="213" mass="24018">MKILIVAATYSEIAPFLNKLSVKGIPDDTIDFEKHQLRFLITGVGMVATAYALGTELSKNQYDLAINIGIAGSFSRKLQIGQLVEIDEDIFSELGAEDDEDFLTLEEMQLGEIRYNSSFKLTENKLTRVRAITVNKVHGNEETIEETIEMFTPKLESMEGAAFFYACEEAQVSALQIRSVSNYVEKRNKNNWNIPLAVKNLNDWLPVFLKSLV</sequence>
<keyword evidence="5" id="KW-1185">Reference proteome</keyword>
<keyword evidence="4" id="KW-0326">Glycosidase</keyword>
<protein>
    <recommendedName>
        <fullName evidence="1 2">Futalosine hydrolase</fullName>
        <shortName evidence="1">FL hydrolase</shortName>
        <ecNumber evidence="1 2">3.2.2.26</ecNumber>
    </recommendedName>
    <alternativeName>
        <fullName evidence="1">Futalosine nucleosidase</fullName>
    </alternativeName>
    <alternativeName>
        <fullName evidence="1">Menaquinone biosynthetic enzyme MqnB</fullName>
    </alternativeName>
</protein>
<dbReference type="SUPFAM" id="SSF53167">
    <property type="entry name" value="Purine and uridine phosphorylases"/>
    <property type="match status" value="1"/>
</dbReference>
<comment type="pathway">
    <text evidence="1">Quinol/quinone metabolism; menaquinone biosynthesis.</text>
</comment>
<dbReference type="InterPro" id="IPR000845">
    <property type="entry name" value="Nucleoside_phosphorylase_d"/>
</dbReference>
<evidence type="ECO:0000256" key="1">
    <source>
        <dbReference type="HAMAP-Rule" id="MF_00991"/>
    </source>
</evidence>
<comment type="caution">
    <text evidence="4">The sequence shown here is derived from an EMBL/GenBank/DDBJ whole genome shotgun (WGS) entry which is preliminary data.</text>
</comment>
<comment type="catalytic activity">
    <reaction evidence="1">
        <text>futalosine + H2O = dehypoxanthine futalosine + hypoxanthine</text>
        <dbReference type="Rhea" id="RHEA:25904"/>
        <dbReference type="ChEBI" id="CHEBI:15377"/>
        <dbReference type="ChEBI" id="CHEBI:17368"/>
        <dbReference type="ChEBI" id="CHEBI:58863"/>
        <dbReference type="ChEBI" id="CHEBI:58864"/>
        <dbReference type="EC" id="3.2.2.26"/>
    </reaction>
</comment>
<dbReference type="GO" id="GO:0016798">
    <property type="term" value="F:hydrolase activity, acting on glycosyl bonds"/>
    <property type="evidence" value="ECO:0007669"/>
    <property type="project" value="UniProtKB-KW"/>
</dbReference>
<dbReference type="NCBIfam" id="TIGR03664">
    <property type="entry name" value="fut_nucase"/>
    <property type="match status" value="1"/>
</dbReference>
<comment type="function">
    <text evidence="1">Catalyzes the hydrolysis of futalosine (FL) to dehypoxanthine futalosine (DHFL) and hypoxanthine, a step in the biosynthesis of menaquinone (MK, vitamin K2).</text>
</comment>
<dbReference type="RefSeq" id="WP_379662301.1">
    <property type="nucleotide sequence ID" value="NZ_JBHUDG010000012.1"/>
</dbReference>
<proteinExistence type="inferred from homology"/>
<dbReference type="InterPro" id="IPR019963">
    <property type="entry name" value="FL_hydrolase_MqnB"/>
</dbReference>
<accession>A0ABW4IB13</accession>